<dbReference type="EMBL" id="CAJPWZ010001651">
    <property type="protein sequence ID" value="CAG2220189.1"/>
    <property type="molecule type" value="Genomic_DNA"/>
</dbReference>
<proteinExistence type="predicted"/>
<comment type="caution">
    <text evidence="2">The sequence shown here is derived from an EMBL/GenBank/DDBJ whole genome shotgun (WGS) entry which is preliminary data.</text>
</comment>
<reference evidence="2" key="1">
    <citation type="submission" date="2021-03" db="EMBL/GenBank/DDBJ databases">
        <authorList>
            <person name="Bekaert M."/>
        </authorList>
    </citation>
    <scope>NUCLEOTIDE SEQUENCE</scope>
</reference>
<evidence type="ECO:0000256" key="1">
    <source>
        <dbReference type="SAM" id="MobiDB-lite"/>
    </source>
</evidence>
<keyword evidence="3" id="KW-1185">Reference proteome</keyword>
<protein>
    <submittedName>
        <fullName evidence="2">Uncharacterized protein</fullName>
    </submittedName>
</protein>
<sequence length="287" mass="33415">MLKLKKIAIKLEKEQVYEPVDTLFIIRKRGTHLYRCFGYGELRERFINGEVLTDYPTYSNRKEQSMPEVEKDTQVEFLTPGKDPFSFSRGSGKTLAERQKDKLDNLPIRITPDEVNVEKPGPAKSQRLKKLFERIEDSHDEEFNDLSPLLPLDSSLLSEATILIKEYSFNLEEDQNKEEGKKEELEENKNEENDGKPLEENKNKNQVMRFCIGDHIKVTNGKMDFPAIVTDIDDSGIWGQFFRRKGSSWALDEIKYFIMEKDIIKTLQPPDLVQLGGSRFSYKFVEF</sequence>
<organism evidence="2 3">
    <name type="scientific">Mytilus edulis</name>
    <name type="common">Blue mussel</name>
    <dbReference type="NCBI Taxonomy" id="6550"/>
    <lineage>
        <taxon>Eukaryota</taxon>
        <taxon>Metazoa</taxon>
        <taxon>Spiralia</taxon>
        <taxon>Lophotrochozoa</taxon>
        <taxon>Mollusca</taxon>
        <taxon>Bivalvia</taxon>
        <taxon>Autobranchia</taxon>
        <taxon>Pteriomorphia</taxon>
        <taxon>Mytilida</taxon>
        <taxon>Mytiloidea</taxon>
        <taxon>Mytilidae</taxon>
        <taxon>Mytilinae</taxon>
        <taxon>Mytilus</taxon>
    </lineage>
</organism>
<dbReference type="AlphaFoldDB" id="A0A8S3SF36"/>
<gene>
    <name evidence="2" type="ORF">MEDL_33666</name>
</gene>
<feature type="compositionally biased region" description="Basic and acidic residues" evidence="1">
    <location>
        <begin position="177"/>
        <end position="202"/>
    </location>
</feature>
<evidence type="ECO:0000313" key="3">
    <source>
        <dbReference type="Proteomes" id="UP000683360"/>
    </source>
</evidence>
<dbReference type="Proteomes" id="UP000683360">
    <property type="component" value="Unassembled WGS sequence"/>
</dbReference>
<feature type="region of interest" description="Disordered" evidence="1">
    <location>
        <begin position="173"/>
        <end position="202"/>
    </location>
</feature>
<name>A0A8S3SF36_MYTED</name>
<dbReference type="OrthoDB" id="10479965at2759"/>
<evidence type="ECO:0000313" key="2">
    <source>
        <dbReference type="EMBL" id="CAG2220189.1"/>
    </source>
</evidence>
<accession>A0A8S3SF36</accession>